<dbReference type="GO" id="GO:0006281">
    <property type="term" value="P:DNA repair"/>
    <property type="evidence" value="ECO:0007669"/>
    <property type="project" value="TreeGrafter"/>
</dbReference>
<dbReference type="Gene3D" id="1.10.460.10">
    <property type="entry name" value="Topoisomerase I, domain 2"/>
    <property type="match status" value="1"/>
</dbReference>
<dbReference type="SMART" id="SM00437">
    <property type="entry name" value="TOP1Ac"/>
    <property type="match status" value="1"/>
</dbReference>
<sequence>MDRERREVAMTGVIIVAEKGSVARAIAKALAGKRVEVTSVKGHVMEYSLPPGYEWGRVSPVEIMKLRRFSEVITDKKTYHKLHRLFRNYGTLVIATDNDSEGELIGYEILKIWREAAGRQAPYFRMRFNSTDADEIRRSWRSLEKTLRWEWVEKARFRHLFDLLTGAAFTRLLTQSTRRKRDVRLISWGSCQTACLNFIVEREREIQEFKPRPFWYIKAVLETGGGERFTATSKTFWDKDEAGKSYAEALETEQATVERYTEKRRRIPRPLPPRTDDTLRDLTKITGRPASQLLNVMENLYAEGYISYPRTETNRYPAGFDFRTPLKAVLAAGIAQGEAGKPQPRNGRLDDGAHPPIYPTSTFRGRGLEGEVWGYIARRFYANAYMRDAEETVQEAAVRLGNLPLEASGKYLSQEGFYGVFSYFRPGGSKIPELSPGELLRVVEVKLVEDRTKPPPRLSEADLLRLMERHGIGTDATRATFPQLIIDRGYAVKSRGVFKPTPLGFSLVESLRKADQRLVTPETRRMVEEKMRMIEKGVERLEEALEDSAKTYENLLNTCRERIEEITTSLAEAIPQQARQKTGGYSKNA</sequence>
<dbReference type="SMART" id="SM00493">
    <property type="entry name" value="TOPRIM"/>
    <property type="match status" value="1"/>
</dbReference>
<dbReference type="CDD" id="cd00186">
    <property type="entry name" value="TOP1Ac"/>
    <property type="match status" value="1"/>
</dbReference>
<dbReference type="GO" id="GO:0006310">
    <property type="term" value="P:DNA recombination"/>
    <property type="evidence" value="ECO:0007669"/>
    <property type="project" value="TreeGrafter"/>
</dbReference>
<dbReference type="AlphaFoldDB" id="A0A832ZW90"/>
<feature type="coiled-coil region" evidence="7">
    <location>
        <begin position="524"/>
        <end position="562"/>
    </location>
</feature>
<feature type="domain" description="Topo IA-type catalytic" evidence="10">
    <location>
        <begin position="148"/>
        <end position="556"/>
    </location>
</feature>
<comment type="caution">
    <text evidence="11">The sequence shown here is derived from an EMBL/GenBank/DDBJ whole genome shotgun (WGS) entry which is preliminary data.</text>
</comment>
<proteinExistence type="inferred from homology"/>
<dbReference type="Pfam" id="PF01131">
    <property type="entry name" value="Topoisom_bac"/>
    <property type="match status" value="1"/>
</dbReference>
<dbReference type="PANTHER" id="PTHR11390">
    <property type="entry name" value="PROKARYOTIC DNA TOPOISOMERASE"/>
    <property type="match status" value="1"/>
</dbReference>
<comment type="similarity">
    <text evidence="2">Belongs to the type IA topoisomerase family.</text>
</comment>
<dbReference type="Pfam" id="PF01751">
    <property type="entry name" value="Toprim"/>
    <property type="match status" value="1"/>
</dbReference>
<dbReference type="InterPro" id="IPR013497">
    <property type="entry name" value="Topo_IA_cen"/>
</dbReference>
<dbReference type="GO" id="GO:0003677">
    <property type="term" value="F:DNA binding"/>
    <property type="evidence" value="ECO:0007669"/>
    <property type="project" value="UniProtKB-KW"/>
</dbReference>
<evidence type="ECO:0000256" key="8">
    <source>
        <dbReference type="SAM" id="MobiDB-lite"/>
    </source>
</evidence>
<name>A0A832ZW90_CALS0</name>
<keyword evidence="5" id="KW-0238">DNA-binding</keyword>
<dbReference type="InterPro" id="IPR013824">
    <property type="entry name" value="Topo_IA_cen_sub1"/>
</dbReference>
<evidence type="ECO:0000256" key="3">
    <source>
        <dbReference type="ARBA" id="ARBA00012891"/>
    </source>
</evidence>
<evidence type="ECO:0000256" key="2">
    <source>
        <dbReference type="ARBA" id="ARBA00009446"/>
    </source>
</evidence>
<dbReference type="EC" id="5.6.2.1" evidence="3"/>
<gene>
    <name evidence="11" type="ORF">EYH45_05685</name>
</gene>
<evidence type="ECO:0000259" key="9">
    <source>
        <dbReference type="PROSITE" id="PS50880"/>
    </source>
</evidence>
<comment type="catalytic activity">
    <reaction evidence="1">
        <text>ATP-independent breakage of single-stranded DNA, followed by passage and rejoining.</text>
        <dbReference type="EC" id="5.6.2.1"/>
    </reaction>
</comment>
<dbReference type="GO" id="GO:0003917">
    <property type="term" value="F:DNA topoisomerase type I (single strand cut, ATP-independent) activity"/>
    <property type="evidence" value="ECO:0007669"/>
    <property type="project" value="UniProtKB-EC"/>
</dbReference>
<dbReference type="InterPro" id="IPR003602">
    <property type="entry name" value="Topo_IA_DNA-bd_dom"/>
</dbReference>
<protein>
    <recommendedName>
        <fullName evidence="3">DNA topoisomerase</fullName>
        <ecNumber evidence="3">5.6.2.1</ecNumber>
    </recommendedName>
</protein>
<dbReference type="PROSITE" id="PS52039">
    <property type="entry name" value="TOPO_IA_2"/>
    <property type="match status" value="1"/>
</dbReference>
<dbReference type="InterPro" id="IPR013825">
    <property type="entry name" value="Topo_IA_cen_sub2"/>
</dbReference>
<dbReference type="PANTHER" id="PTHR11390:SF21">
    <property type="entry name" value="DNA TOPOISOMERASE 3-ALPHA"/>
    <property type="match status" value="1"/>
</dbReference>
<dbReference type="InterPro" id="IPR006171">
    <property type="entry name" value="TOPRIM_dom"/>
</dbReference>
<dbReference type="InterPro" id="IPR000380">
    <property type="entry name" value="Topo_IA"/>
</dbReference>
<dbReference type="Gene3D" id="2.70.20.10">
    <property type="entry name" value="Topoisomerase I, domain 3"/>
    <property type="match status" value="1"/>
</dbReference>
<dbReference type="PROSITE" id="PS50880">
    <property type="entry name" value="TOPRIM"/>
    <property type="match status" value="1"/>
</dbReference>
<dbReference type="InterPro" id="IPR013826">
    <property type="entry name" value="Topo_IA_cen_sub3"/>
</dbReference>
<dbReference type="InterPro" id="IPR003601">
    <property type="entry name" value="Topo_IA_2"/>
</dbReference>
<keyword evidence="4" id="KW-0799">Topoisomerase</keyword>
<evidence type="ECO:0000313" key="12">
    <source>
        <dbReference type="Proteomes" id="UP000608579"/>
    </source>
</evidence>
<dbReference type="SUPFAM" id="SSF56712">
    <property type="entry name" value="Prokaryotic type I DNA topoisomerase"/>
    <property type="match status" value="1"/>
</dbReference>
<keyword evidence="6 11" id="KW-0413">Isomerase</keyword>
<evidence type="ECO:0000259" key="10">
    <source>
        <dbReference type="PROSITE" id="PS52039"/>
    </source>
</evidence>
<evidence type="ECO:0000313" key="11">
    <source>
        <dbReference type="EMBL" id="HIQ30038.1"/>
    </source>
</evidence>
<dbReference type="Gene3D" id="1.10.290.10">
    <property type="entry name" value="Topoisomerase I, domain 4"/>
    <property type="match status" value="1"/>
</dbReference>
<dbReference type="GO" id="GO:0006265">
    <property type="term" value="P:DNA topological change"/>
    <property type="evidence" value="ECO:0007669"/>
    <property type="project" value="InterPro"/>
</dbReference>
<evidence type="ECO:0000256" key="4">
    <source>
        <dbReference type="ARBA" id="ARBA00023029"/>
    </source>
</evidence>
<dbReference type="EMBL" id="DQVM01000111">
    <property type="protein sequence ID" value="HIQ30038.1"/>
    <property type="molecule type" value="Genomic_DNA"/>
</dbReference>
<feature type="domain" description="Toprim" evidence="9">
    <location>
        <begin position="12"/>
        <end position="129"/>
    </location>
</feature>
<feature type="region of interest" description="Disordered" evidence="8">
    <location>
        <begin position="337"/>
        <end position="358"/>
    </location>
</feature>
<organism evidence="11 12">
    <name type="scientific">Caldiarchaeum subterraneum</name>
    <dbReference type="NCBI Taxonomy" id="311458"/>
    <lineage>
        <taxon>Archaea</taxon>
        <taxon>Nitrososphaerota</taxon>
        <taxon>Candidatus Caldarchaeales</taxon>
        <taxon>Candidatus Caldarchaeaceae</taxon>
        <taxon>Candidatus Caldarchaeum</taxon>
    </lineage>
</organism>
<evidence type="ECO:0000256" key="1">
    <source>
        <dbReference type="ARBA" id="ARBA00000213"/>
    </source>
</evidence>
<dbReference type="InterPro" id="IPR023405">
    <property type="entry name" value="Topo_IA_core_domain"/>
</dbReference>
<keyword evidence="7" id="KW-0175">Coiled coil</keyword>
<dbReference type="Proteomes" id="UP000608579">
    <property type="component" value="Unassembled WGS sequence"/>
</dbReference>
<accession>A0A832ZW90</accession>
<dbReference type="SMART" id="SM00436">
    <property type="entry name" value="TOP1Bc"/>
    <property type="match status" value="1"/>
</dbReference>
<dbReference type="Gene3D" id="3.40.50.140">
    <property type="match status" value="1"/>
</dbReference>
<evidence type="ECO:0000256" key="7">
    <source>
        <dbReference type="SAM" id="Coils"/>
    </source>
</evidence>
<dbReference type="PRINTS" id="PR00417">
    <property type="entry name" value="PRTPISMRASEI"/>
</dbReference>
<evidence type="ECO:0000256" key="5">
    <source>
        <dbReference type="ARBA" id="ARBA00023125"/>
    </source>
</evidence>
<evidence type="ECO:0000256" key="6">
    <source>
        <dbReference type="ARBA" id="ARBA00023235"/>
    </source>
</evidence>
<reference evidence="11" key="1">
    <citation type="journal article" date="2020" name="ISME J.">
        <title>Gammaproteobacteria mediating utilization of methyl-, sulfur- and petroleum organic compounds in deep ocean hydrothermal plumes.</title>
        <authorList>
            <person name="Zhou Z."/>
            <person name="Liu Y."/>
            <person name="Pan J."/>
            <person name="Cron B.R."/>
            <person name="Toner B.M."/>
            <person name="Anantharaman K."/>
            <person name="Breier J.A."/>
            <person name="Dick G.J."/>
            <person name="Li M."/>
        </authorList>
    </citation>
    <scope>NUCLEOTIDE SEQUENCE</scope>
    <source>
        <strain evidence="11">SZUA-1515</strain>
    </source>
</reference>